<feature type="non-terminal residue" evidence="1">
    <location>
        <position position="42"/>
    </location>
</feature>
<gene>
    <name evidence="1" type="ORF">AVDCRST_MAG04-1517</name>
</gene>
<organism evidence="1">
    <name type="scientific">uncultured Acetobacteraceae bacterium</name>
    <dbReference type="NCBI Taxonomy" id="169975"/>
    <lineage>
        <taxon>Bacteria</taxon>
        <taxon>Pseudomonadati</taxon>
        <taxon>Pseudomonadota</taxon>
        <taxon>Alphaproteobacteria</taxon>
        <taxon>Acetobacterales</taxon>
        <taxon>Acetobacteraceae</taxon>
        <taxon>environmental samples</taxon>
    </lineage>
</organism>
<dbReference type="EMBL" id="CADCTL010000107">
    <property type="protein sequence ID" value="CAA9239272.1"/>
    <property type="molecule type" value="Genomic_DNA"/>
</dbReference>
<accession>A0A6J4I3K0</accession>
<protein>
    <submittedName>
        <fullName evidence="1">Uncharacterized protein</fullName>
    </submittedName>
</protein>
<dbReference type="AlphaFoldDB" id="A0A6J4I3K0"/>
<proteinExistence type="predicted"/>
<evidence type="ECO:0000313" key="1">
    <source>
        <dbReference type="EMBL" id="CAA9239272.1"/>
    </source>
</evidence>
<sequence length="42" mass="4676">WTGGAPALLSNRTPRISGTKKLHCVCQRPTTPFVRRARRQAS</sequence>
<name>A0A6J4I3K0_9PROT</name>
<reference evidence="1" key="1">
    <citation type="submission" date="2020-02" db="EMBL/GenBank/DDBJ databases">
        <authorList>
            <person name="Meier V. D."/>
        </authorList>
    </citation>
    <scope>NUCLEOTIDE SEQUENCE</scope>
    <source>
        <strain evidence="1">AVDCRST_MAG04</strain>
    </source>
</reference>
<feature type="non-terminal residue" evidence="1">
    <location>
        <position position="1"/>
    </location>
</feature>